<proteinExistence type="predicted"/>
<dbReference type="NCBIfam" id="NF003657">
    <property type="entry name" value="PRK05289.1"/>
    <property type="match status" value="1"/>
</dbReference>
<keyword evidence="2" id="KW-0441">Lipid A biosynthesis</keyword>
<dbReference type="Proteomes" id="UP000754644">
    <property type="component" value="Unassembled WGS sequence"/>
</dbReference>
<dbReference type="SUPFAM" id="SSF51161">
    <property type="entry name" value="Trimeric LpxA-like enzymes"/>
    <property type="match status" value="1"/>
</dbReference>
<dbReference type="Gene3D" id="2.160.10.10">
    <property type="entry name" value="Hexapeptide repeat proteins"/>
    <property type="match status" value="1"/>
</dbReference>
<dbReference type="CDD" id="cd03351">
    <property type="entry name" value="LbH_UDP-GlcNAc_AT"/>
    <property type="match status" value="1"/>
</dbReference>
<dbReference type="Pfam" id="PF13720">
    <property type="entry name" value="Acetyltransf_11"/>
    <property type="match status" value="1"/>
</dbReference>
<comment type="caution">
    <text evidence="7">The sequence shown here is derived from an EMBL/GenBank/DDBJ whole genome shotgun (WGS) entry which is preliminary data.</text>
</comment>
<dbReference type="PANTHER" id="PTHR43480:SF1">
    <property type="entry name" value="ACYL-[ACYL-CARRIER-PROTEIN]--UDP-N-ACETYLGLUCOSAMINE O-ACYLTRANSFERASE, MITOCHONDRIAL-RELATED"/>
    <property type="match status" value="1"/>
</dbReference>
<dbReference type="PANTHER" id="PTHR43480">
    <property type="entry name" value="ACYL-[ACYL-CARRIER-PROTEIN]--UDP-N-ACETYLGLUCOSAMINE O-ACYLTRANSFERASE"/>
    <property type="match status" value="1"/>
</dbReference>
<keyword evidence="4" id="KW-0443">Lipid metabolism</keyword>
<dbReference type="Pfam" id="PF00132">
    <property type="entry name" value="Hexapep"/>
    <property type="match status" value="2"/>
</dbReference>
<dbReference type="PIRSF" id="PIRSF000456">
    <property type="entry name" value="UDP-GlcNAc_acltr"/>
    <property type="match status" value="1"/>
</dbReference>
<accession>A0A972VWV2</accession>
<dbReference type="InterPro" id="IPR037157">
    <property type="entry name" value="Acetyltransf_C_sf"/>
</dbReference>
<dbReference type="NCBIfam" id="TIGR01852">
    <property type="entry name" value="lipid_A_lpxA"/>
    <property type="match status" value="1"/>
</dbReference>
<evidence type="ECO:0000256" key="3">
    <source>
        <dbReference type="ARBA" id="ARBA00022679"/>
    </source>
</evidence>
<dbReference type="AlphaFoldDB" id="A0A972VWV2"/>
<keyword evidence="3 7" id="KW-0808">Transferase</keyword>
<gene>
    <name evidence="7" type="primary">lpxA</name>
    <name evidence="7" type="ORF">HQ497_01640</name>
</gene>
<organism evidence="7 8">
    <name type="scientific">SAR86 cluster bacterium</name>
    <dbReference type="NCBI Taxonomy" id="2030880"/>
    <lineage>
        <taxon>Bacteria</taxon>
        <taxon>Pseudomonadati</taxon>
        <taxon>Pseudomonadota</taxon>
        <taxon>Gammaproteobacteria</taxon>
        <taxon>SAR86 cluster</taxon>
    </lineage>
</organism>
<feature type="domain" description="UDP N-acetylglucosamine O-acyltransferase C-terminal" evidence="6">
    <location>
        <begin position="176"/>
        <end position="256"/>
    </location>
</feature>
<keyword evidence="1" id="KW-0444">Lipid biosynthesis</keyword>
<evidence type="ECO:0000256" key="1">
    <source>
        <dbReference type="ARBA" id="ARBA00022516"/>
    </source>
</evidence>
<protein>
    <submittedName>
        <fullName evidence="7">Acyl-ACP--UDP-N-acetylglucosamine O-acyltransferase</fullName>
        <ecNumber evidence="7">2.3.1.129</ecNumber>
    </submittedName>
</protein>
<keyword evidence="5 7" id="KW-0012">Acyltransferase</keyword>
<evidence type="ECO:0000313" key="8">
    <source>
        <dbReference type="Proteomes" id="UP000754644"/>
    </source>
</evidence>
<dbReference type="InterPro" id="IPR029098">
    <property type="entry name" value="Acetyltransf_C"/>
</dbReference>
<name>A0A972VWV2_9GAMM</name>
<evidence type="ECO:0000256" key="4">
    <source>
        <dbReference type="ARBA" id="ARBA00023098"/>
    </source>
</evidence>
<dbReference type="InterPro" id="IPR011004">
    <property type="entry name" value="Trimer_LpxA-like_sf"/>
</dbReference>
<reference evidence="7" key="1">
    <citation type="submission" date="2020-05" db="EMBL/GenBank/DDBJ databases">
        <title>Sulfur intermediates as new biogeochemical hubs in an aquatic model microbial ecosystem.</title>
        <authorList>
            <person name="Vigneron A."/>
        </authorList>
    </citation>
    <scope>NUCLEOTIDE SEQUENCE</scope>
    <source>
        <strain evidence="7">Bin.250</strain>
    </source>
</reference>
<dbReference type="EMBL" id="JABMOJ010000059">
    <property type="protein sequence ID" value="NQV64042.1"/>
    <property type="molecule type" value="Genomic_DNA"/>
</dbReference>
<evidence type="ECO:0000313" key="7">
    <source>
        <dbReference type="EMBL" id="NQV64042.1"/>
    </source>
</evidence>
<dbReference type="EC" id="2.3.1.129" evidence="7"/>
<dbReference type="InterPro" id="IPR010137">
    <property type="entry name" value="Lipid_A_LpxA"/>
</dbReference>
<dbReference type="InterPro" id="IPR001451">
    <property type="entry name" value="Hexapep"/>
</dbReference>
<sequence>MIKIDKMSVVDPTAKIGENCVIGPFCTIGANVTIGANTVLRSHVVVDPYTEIGDDTEIFPFATIGIQSQDQKHVPDTITYTRIGARNTIREFVSIHSGTEAGSMTSIGDDCTLLAHAHVAHNCEVGNHVVLSHSATLAGHVTIGDHANIGGLSAIHQFCHIGRAAMVGGMSRTIQDVLPFTIAEGFPAHMRVINKVGMERAGYSAADIAEVRKAFRILFMRELRLEVAVQQAIDEFPNSPNVRLMIDAINSSQRGLARPDSAMFEINVSE</sequence>
<evidence type="ECO:0000259" key="6">
    <source>
        <dbReference type="Pfam" id="PF13720"/>
    </source>
</evidence>
<dbReference type="GO" id="GO:0016020">
    <property type="term" value="C:membrane"/>
    <property type="evidence" value="ECO:0007669"/>
    <property type="project" value="GOC"/>
</dbReference>
<dbReference type="GO" id="GO:0009245">
    <property type="term" value="P:lipid A biosynthetic process"/>
    <property type="evidence" value="ECO:0007669"/>
    <property type="project" value="UniProtKB-KW"/>
</dbReference>
<dbReference type="Gene3D" id="1.20.1180.10">
    <property type="entry name" value="Udp N-acetylglucosamine O-acyltransferase, C-terminal domain"/>
    <property type="match status" value="1"/>
</dbReference>
<evidence type="ECO:0000256" key="5">
    <source>
        <dbReference type="ARBA" id="ARBA00023315"/>
    </source>
</evidence>
<dbReference type="GO" id="GO:0008780">
    <property type="term" value="F:acyl-[acyl-carrier-protein]-UDP-N-acetylglucosamine O-acyltransferase activity"/>
    <property type="evidence" value="ECO:0007669"/>
    <property type="project" value="UniProtKB-EC"/>
</dbReference>
<evidence type="ECO:0000256" key="2">
    <source>
        <dbReference type="ARBA" id="ARBA00022556"/>
    </source>
</evidence>